<evidence type="ECO:0000256" key="1">
    <source>
        <dbReference type="ARBA" id="ARBA00023125"/>
    </source>
</evidence>
<evidence type="ECO:0000259" key="3">
    <source>
        <dbReference type="PROSITE" id="PS51755"/>
    </source>
</evidence>
<organism evidence="4 5">
    <name type="scientific">Vreelandella aquamarina</name>
    <dbReference type="NCBI Taxonomy" id="77097"/>
    <lineage>
        <taxon>Bacteria</taxon>
        <taxon>Pseudomonadati</taxon>
        <taxon>Pseudomonadota</taxon>
        <taxon>Gammaproteobacteria</taxon>
        <taxon>Oceanospirillales</taxon>
        <taxon>Halomonadaceae</taxon>
        <taxon>Vreelandella</taxon>
    </lineage>
</organism>
<dbReference type="InterPro" id="IPR016032">
    <property type="entry name" value="Sig_transdc_resp-reg_C-effctor"/>
</dbReference>
<feature type="domain" description="OmpR/PhoB-type" evidence="3">
    <location>
        <begin position="1"/>
        <end position="58"/>
    </location>
</feature>
<dbReference type="GO" id="GO:0006355">
    <property type="term" value="P:regulation of DNA-templated transcription"/>
    <property type="evidence" value="ECO:0007669"/>
    <property type="project" value="InterPro"/>
</dbReference>
<evidence type="ECO:0000256" key="2">
    <source>
        <dbReference type="PROSITE-ProRule" id="PRU01091"/>
    </source>
</evidence>
<dbReference type="Gene3D" id="1.10.10.10">
    <property type="entry name" value="Winged helix-like DNA-binding domain superfamily/Winged helix DNA-binding domain"/>
    <property type="match status" value="1"/>
</dbReference>
<dbReference type="GO" id="GO:0000160">
    <property type="term" value="P:phosphorelay signal transduction system"/>
    <property type="evidence" value="ECO:0007669"/>
    <property type="project" value="InterPro"/>
</dbReference>
<evidence type="ECO:0000313" key="5">
    <source>
        <dbReference type="Proteomes" id="UP000503197"/>
    </source>
</evidence>
<protein>
    <recommendedName>
        <fullName evidence="3">OmpR/PhoB-type domain-containing protein</fullName>
    </recommendedName>
</protein>
<keyword evidence="1 2" id="KW-0238">DNA-binding</keyword>
<dbReference type="PROSITE" id="PS51755">
    <property type="entry name" value="OMPR_PHOB"/>
    <property type="match status" value="1"/>
</dbReference>
<evidence type="ECO:0000313" key="4">
    <source>
        <dbReference type="EMBL" id="BCA91070.1"/>
    </source>
</evidence>
<proteinExistence type="predicted"/>
<feature type="DNA-binding region" description="OmpR/PhoB-type" evidence="2">
    <location>
        <begin position="1"/>
        <end position="58"/>
    </location>
</feature>
<dbReference type="AlphaFoldDB" id="A0A6F8ST18"/>
<dbReference type="RefSeq" id="WP_332102928.1">
    <property type="nucleotide sequence ID" value="NZ_AP022821.1"/>
</dbReference>
<dbReference type="CDD" id="cd00383">
    <property type="entry name" value="trans_reg_C"/>
    <property type="match status" value="1"/>
</dbReference>
<accession>A0A6F8ST18</accession>
<gene>
    <name evidence="4" type="ORF">HMSLTHF_08450</name>
</gene>
<dbReference type="InterPro" id="IPR001867">
    <property type="entry name" value="OmpR/PhoB-type_DNA-bd"/>
</dbReference>
<dbReference type="SUPFAM" id="SSF46894">
    <property type="entry name" value="C-terminal effector domain of the bipartite response regulators"/>
    <property type="match status" value="1"/>
</dbReference>
<reference evidence="4 5" key="1">
    <citation type="submission" date="2020-02" db="EMBL/GenBank/DDBJ databases">
        <title>Complete Genome Sequence of Halomonas meridiana strain BAA-801, Isolated from Deep Sea Thermal Vent.</title>
        <authorList>
            <person name="Takahashi Y."/>
            <person name="Takahashi H."/>
            <person name="Galipon J."/>
            <person name="Arakawa K."/>
        </authorList>
    </citation>
    <scope>NUCLEOTIDE SEQUENCE [LARGE SCALE GENOMIC DNA]</scope>
    <source>
        <strain evidence="4 5">Slthf1</strain>
    </source>
</reference>
<sequence>MGKLLSRAHLLELVWGIKGDVSTRTDTHVSRLRRKLELDGQHGLRLRSVYQSGYRMEMCSISTVEQAAN</sequence>
<name>A0A6F8ST18_9GAMM</name>
<dbReference type="Proteomes" id="UP000503197">
    <property type="component" value="Chromosome"/>
</dbReference>
<dbReference type="GO" id="GO:0003677">
    <property type="term" value="F:DNA binding"/>
    <property type="evidence" value="ECO:0007669"/>
    <property type="project" value="UniProtKB-UniRule"/>
</dbReference>
<dbReference type="EMBL" id="AP022821">
    <property type="protein sequence ID" value="BCA91070.1"/>
    <property type="molecule type" value="Genomic_DNA"/>
</dbReference>
<dbReference type="InterPro" id="IPR036388">
    <property type="entry name" value="WH-like_DNA-bd_sf"/>
</dbReference>
<dbReference type="Pfam" id="PF00486">
    <property type="entry name" value="Trans_reg_C"/>
    <property type="match status" value="1"/>
</dbReference>